<evidence type="ECO:0000313" key="5">
    <source>
        <dbReference type="Proteomes" id="UP000050437"/>
    </source>
</evidence>
<dbReference type="OrthoDB" id="7030908at2"/>
<keyword evidence="2" id="KW-1133">Transmembrane helix</keyword>
<proteinExistence type="predicted"/>
<reference evidence="4 5" key="1">
    <citation type="submission" date="2015-10" db="EMBL/GenBank/DDBJ databases">
        <title>Pseudomonas putida clinical strains.</title>
        <authorList>
            <person name="Molina L."/>
            <person name="Udaondo Z."/>
        </authorList>
    </citation>
    <scope>NUCLEOTIDE SEQUENCE [LARGE SCALE GENOMIC DNA]</scope>
    <source>
        <strain evidence="4 5">HB13667</strain>
    </source>
</reference>
<reference evidence="3 6" key="2">
    <citation type="submission" date="2016-12" db="EMBL/GenBank/DDBJ databases">
        <title>Draft Genome Sequence of Mercury Resistant Pseudomonas DRA525.</title>
        <authorList>
            <person name="Drace K.M."/>
        </authorList>
    </citation>
    <scope>NUCLEOTIDE SEQUENCE [LARGE SCALE GENOMIC DNA]</scope>
    <source>
        <strain evidence="3 6">DRA525</strain>
    </source>
</reference>
<dbReference type="RefSeq" id="WP_054572147.1">
    <property type="nucleotide sequence ID" value="NZ_BKWG01000328.1"/>
</dbReference>
<evidence type="ECO:0000313" key="3">
    <source>
        <dbReference type="EMBL" id="APO84607.1"/>
    </source>
</evidence>
<evidence type="ECO:0000256" key="2">
    <source>
        <dbReference type="SAM" id="Phobius"/>
    </source>
</evidence>
<dbReference type="EMBL" id="CP018743">
    <property type="protein sequence ID" value="APO84607.1"/>
    <property type="molecule type" value="Genomic_DNA"/>
</dbReference>
<evidence type="ECO:0000313" key="4">
    <source>
        <dbReference type="EMBL" id="KPM67831.1"/>
    </source>
</evidence>
<dbReference type="EMBL" id="LKKS01000026">
    <property type="protein sequence ID" value="KPM67831.1"/>
    <property type="molecule type" value="Genomic_DNA"/>
</dbReference>
<dbReference type="Proteomes" id="UP000050437">
    <property type="component" value="Unassembled WGS sequence"/>
</dbReference>
<evidence type="ECO:0000256" key="1">
    <source>
        <dbReference type="SAM" id="MobiDB-lite"/>
    </source>
</evidence>
<feature type="region of interest" description="Disordered" evidence="1">
    <location>
        <begin position="75"/>
        <end position="98"/>
    </location>
</feature>
<gene>
    <name evidence="3" type="ORF">BL240_25475</name>
    <name evidence="4" type="ORF">HB13667_04130</name>
</gene>
<feature type="transmembrane region" description="Helical" evidence="2">
    <location>
        <begin position="7"/>
        <end position="27"/>
    </location>
</feature>
<evidence type="ECO:0000313" key="6">
    <source>
        <dbReference type="Proteomes" id="UP000185146"/>
    </source>
</evidence>
<accession>A0A0P7CJ73</accession>
<organism evidence="4 5">
    <name type="scientific">Pseudomonas putida</name>
    <name type="common">Arthrobacter siderocapsulatus</name>
    <dbReference type="NCBI Taxonomy" id="303"/>
    <lineage>
        <taxon>Bacteria</taxon>
        <taxon>Pseudomonadati</taxon>
        <taxon>Pseudomonadota</taxon>
        <taxon>Gammaproteobacteria</taxon>
        <taxon>Pseudomonadales</taxon>
        <taxon>Pseudomonadaceae</taxon>
        <taxon>Pseudomonas</taxon>
    </lineage>
</organism>
<sequence>MFGFLKVIATAGGGFAAVGAAMFYSMHAGWFKSDLLKGLPSESIYKLFLYSLAATVFCFFLLIILQAFSRKPTISATSDHSSTTVVSTGRGNVTVHKK</sequence>
<name>A0A0P7CJ73_PSEPU</name>
<dbReference type="AlphaFoldDB" id="A0A0P7CJ73"/>
<protein>
    <submittedName>
        <fullName evidence="4">Uncharacterized protein</fullName>
    </submittedName>
</protein>
<feature type="compositionally biased region" description="Low complexity" evidence="1">
    <location>
        <begin position="75"/>
        <end position="88"/>
    </location>
</feature>
<keyword evidence="2" id="KW-0812">Transmembrane</keyword>
<dbReference type="Proteomes" id="UP000185146">
    <property type="component" value="Chromosome"/>
</dbReference>
<keyword evidence="2" id="KW-0472">Membrane</keyword>
<accession>A0A1L5PWP9</accession>
<feature type="transmembrane region" description="Helical" evidence="2">
    <location>
        <begin position="47"/>
        <end position="68"/>
    </location>
</feature>